<dbReference type="GO" id="GO:0110078">
    <property type="term" value="C:TTT Hsp90 cochaperone complex"/>
    <property type="evidence" value="ECO:0007669"/>
    <property type="project" value="InterPro"/>
</dbReference>
<dbReference type="GO" id="GO:0005829">
    <property type="term" value="C:cytosol"/>
    <property type="evidence" value="ECO:0007669"/>
    <property type="project" value="TreeGrafter"/>
</dbReference>
<evidence type="ECO:0000313" key="3">
    <source>
        <dbReference type="RefSeq" id="XP_011497068.1"/>
    </source>
</evidence>
<dbReference type="PANTHER" id="PTHR32226">
    <property type="entry name" value="TELO2-INTERACTING PROTEIN 2"/>
    <property type="match status" value="1"/>
</dbReference>
<dbReference type="AlphaFoldDB" id="A0AAJ7DUN8"/>
<name>A0AAJ7DUN8_9HYME</name>
<dbReference type="GeneID" id="105361544"/>
<feature type="non-terminal residue" evidence="3">
    <location>
        <position position="393"/>
    </location>
</feature>
<dbReference type="RefSeq" id="XP_011497068.1">
    <property type="nucleotide sequence ID" value="XM_011498766.1"/>
</dbReference>
<protein>
    <submittedName>
        <fullName evidence="3">TELO2-interacting protein 2-like</fullName>
    </submittedName>
</protein>
<dbReference type="Gene3D" id="1.25.10.10">
    <property type="entry name" value="Leucine-rich Repeat Variant"/>
    <property type="match status" value="1"/>
</dbReference>
<evidence type="ECO:0000256" key="1">
    <source>
        <dbReference type="ARBA" id="ARBA00034736"/>
    </source>
</evidence>
<dbReference type="Proteomes" id="UP000695007">
    <property type="component" value="Unplaced"/>
</dbReference>
<keyword evidence="2" id="KW-1185">Reference proteome</keyword>
<dbReference type="PANTHER" id="PTHR32226:SF2">
    <property type="entry name" value="TELO2-INTERACTING PROTEIN 2"/>
    <property type="match status" value="1"/>
</dbReference>
<dbReference type="InterPro" id="IPR011989">
    <property type="entry name" value="ARM-like"/>
</dbReference>
<comment type="similarity">
    <text evidence="1">Belongs to the TTI2 family.</text>
</comment>
<dbReference type="InterPro" id="IPR016024">
    <property type="entry name" value="ARM-type_fold"/>
</dbReference>
<sequence length="393" mass="46614">MKDKQLNEEFLYEFNKILMRSLVPHFSNQIIRPCIEEDFQDFKNIITDNLHRIVLLLDFIIQNEVQYSKRTTEYLIKVIVIIGEQHKKSAWNTYKIIELSELLIFRICKIFKSKNITEILKNNEIFIMIIKFLRPKLLKDTWKCFPAAVNCYKWLLELSEKPLLKSYIQDIVPTALIIVDDYVQENQMLALKCISIIIEHCQKSKILKNFNYDEVIFQALKKISYKVESIMMTSLYSCISSLISNIDCYEKKSTIFNWTKWDEILTILFDNMELQTNHQYQYAYITCLSKFLTYINLGKWSNRLIQILSEYCENNIDLIIINGTLECIKTFLLIYQPQGENFYIVMYSLLLKLRYKCALFQTNSKEIIIKVDQCILLISKLCPNLNKEIINSG</sequence>
<dbReference type="InterPro" id="IPR018870">
    <property type="entry name" value="Tti2"/>
</dbReference>
<dbReference type="GO" id="GO:0005634">
    <property type="term" value="C:nucleus"/>
    <property type="evidence" value="ECO:0007669"/>
    <property type="project" value="TreeGrafter"/>
</dbReference>
<organism evidence="2 3">
    <name type="scientific">Ceratosolen solmsi marchali</name>
    <dbReference type="NCBI Taxonomy" id="326594"/>
    <lineage>
        <taxon>Eukaryota</taxon>
        <taxon>Metazoa</taxon>
        <taxon>Ecdysozoa</taxon>
        <taxon>Arthropoda</taxon>
        <taxon>Hexapoda</taxon>
        <taxon>Insecta</taxon>
        <taxon>Pterygota</taxon>
        <taxon>Neoptera</taxon>
        <taxon>Endopterygota</taxon>
        <taxon>Hymenoptera</taxon>
        <taxon>Apocrita</taxon>
        <taxon>Proctotrupomorpha</taxon>
        <taxon>Chalcidoidea</taxon>
        <taxon>Agaonidae</taxon>
        <taxon>Agaoninae</taxon>
        <taxon>Ceratosolen</taxon>
    </lineage>
</organism>
<evidence type="ECO:0000313" key="2">
    <source>
        <dbReference type="Proteomes" id="UP000695007"/>
    </source>
</evidence>
<dbReference type="SUPFAM" id="SSF48371">
    <property type="entry name" value="ARM repeat"/>
    <property type="match status" value="1"/>
</dbReference>
<proteinExistence type="inferred from homology"/>
<accession>A0AAJ7DUN8</accession>
<dbReference type="KEGG" id="csol:105361544"/>
<gene>
    <name evidence="3" type="primary">LOC105361544</name>
</gene>
<reference evidence="3" key="1">
    <citation type="submission" date="2025-08" db="UniProtKB">
        <authorList>
            <consortium name="RefSeq"/>
        </authorList>
    </citation>
    <scope>IDENTIFICATION</scope>
</reference>